<organism evidence="3 4">
    <name type="scientific">Lecanosticta acicola</name>
    <dbReference type="NCBI Taxonomy" id="111012"/>
    <lineage>
        <taxon>Eukaryota</taxon>
        <taxon>Fungi</taxon>
        <taxon>Dikarya</taxon>
        <taxon>Ascomycota</taxon>
        <taxon>Pezizomycotina</taxon>
        <taxon>Dothideomycetes</taxon>
        <taxon>Dothideomycetidae</taxon>
        <taxon>Mycosphaerellales</taxon>
        <taxon>Mycosphaerellaceae</taxon>
        <taxon>Lecanosticta</taxon>
    </lineage>
</organism>
<dbReference type="EMBL" id="CAVMBE010000098">
    <property type="protein sequence ID" value="CAK4033931.1"/>
    <property type="molecule type" value="Genomic_DNA"/>
</dbReference>
<dbReference type="Proteomes" id="UP001296104">
    <property type="component" value="Unassembled WGS sequence"/>
</dbReference>
<accession>A0AAI8Z7L8</accession>
<feature type="region of interest" description="Disordered" evidence="1">
    <location>
        <begin position="262"/>
        <end position="309"/>
    </location>
</feature>
<protein>
    <recommendedName>
        <fullName evidence="2">DUF7082 domain-containing protein</fullName>
    </recommendedName>
</protein>
<gene>
    <name evidence="3" type="ORF">LECACI_7A009089</name>
</gene>
<name>A0AAI8Z7L8_9PEZI</name>
<dbReference type="AlphaFoldDB" id="A0AAI8Z7L8"/>
<proteinExistence type="predicted"/>
<feature type="domain" description="DUF7082" evidence="2">
    <location>
        <begin position="431"/>
        <end position="584"/>
    </location>
</feature>
<feature type="compositionally biased region" description="Polar residues" evidence="1">
    <location>
        <begin position="281"/>
        <end position="295"/>
    </location>
</feature>
<dbReference type="Pfam" id="PF23305">
    <property type="entry name" value="DUF7082"/>
    <property type="match status" value="1"/>
</dbReference>
<evidence type="ECO:0000313" key="4">
    <source>
        <dbReference type="Proteomes" id="UP001296104"/>
    </source>
</evidence>
<evidence type="ECO:0000256" key="1">
    <source>
        <dbReference type="SAM" id="MobiDB-lite"/>
    </source>
</evidence>
<dbReference type="InterPro" id="IPR055509">
    <property type="entry name" value="DUF7082"/>
</dbReference>
<keyword evidence="4" id="KW-1185">Reference proteome</keyword>
<evidence type="ECO:0000259" key="2">
    <source>
        <dbReference type="Pfam" id="PF23305"/>
    </source>
</evidence>
<dbReference type="GO" id="GO:0005634">
    <property type="term" value="C:nucleus"/>
    <property type="evidence" value="ECO:0007669"/>
    <property type="project" value="TreeGrafter"/>
</dbReference>
<comment type="caution">
    <text evidence="3">The sequence shown here is derived from an EMBL/GenBank/DDBJ whole genome shotgun (WGS) entry which is preliminary data.</text>
</comment>
<dbReference type="PANTHER" id="PTHR39463:SF1">
    <property type="entry name" value="MEDUSA"/>
    <property type="match status" value="1"/>
</dbReference>
<feature type="compositionally biased region" description="Polar residues" evidence="1">
    <location>
        <begin position="357"/>
        <end position="381"/>
    </location>
</feature>
<reference evidence="3" key="1">
    <citation type="submission" date="2023-11" db="EMBL/GenBank/DDBJ databases">
        <authorList>
            <person name="Alioto T."/>
            <person name="Alioto T."/>
            <person name="Gomez Garrido J."/>
        </authorList>
    </citation>
    <scope>NUCLEOTIDE SEQUENCE</scope>
</reference>
<evidence type="ECO:0000313" key="3">
    <source>
        <dbReference type="EMBL" id="CAK4033931.1"/>
    </source>
</evidence>
<feature type="region of interest" description="Disordered" evidence="1">
    <location>
        <begin position="357"/>
        <end position="419"/>
    </location>
</feature>
<feature type="compositionally biased region" description="Polar residues" evidence="1">
    <location>
        <begin position="399"/>
        <end position="409"/>
    </location>
</feature>
<sequence length="766" mass="83173">MQLQASRRDSKTFVVVDEDCGIPTSVVENYRAFTESGPLAQADPRSYLLSMSEYHDSKAAYDVYDYQTATRPEQGHDAYGGFAGGHPAYSADYVATQAQVPSGLPQSSTTLGLVPSGQHYGTHDRAYYGHQATQYPAYLEAPRPVPEITNWTPRQGQEHTTVTVYFQSVYDFDAPRVTPVIMFGTNRVESVLRKSGPQGQVYAYSLSAEAPSLASTNSPSPTVPMHLMLDDGSITWDSPSLEFGDFTYLPEPSYYQLDSPQMATQQLQAPRKRKLSPEASPRNSPTKKPSMQNIGQPAGTGMTPLSPFRRPSVAADVYNQSKRMSGTAEYHQGYGASLSRMSSQQYYGQTQASHSPSWQYQQASHHVSRSPSAAGMSNASRSSQLLPSPAPGSAPPLIRTSTLQQSPTTPGARMPAASPFNPYTVYPSNAKAMLKIDGDLNTMSDKWTSDEWEVKRRLVQFRRSQVGSVITATFEPVTPEDRIPNSICVSCIWWEEKQECYVTSVDTISLLESLVAVRFTVEEKNRIRRNLEGFRPATVSKTKQDSEEFFKLIMGFPNPKPRNIEKDVKVFPWRILGTALKKIIGKYSASYSSTAGLLPTPGASNYLPVSRASEAILDPRPAASPRSTSSSATSHGHAYAAQSMQASMYPPHAVGVAGLGIGPSAGHPSSHPDLRLAVPTSAGAQTTSWHQPSSHYTSDMAAGRGWDFGGGYMGASPAATGLPGTAPAYPYQQRIPSLTGPAAMPAEARFVPLHDYEGQGQPTSTS</sequence>
<dbReference type="PANTHER" id="PTHR39463">
    <property type="entry name" value="MEDUSA"/>
    <property type="match status" value="1"/>
</dbReference>